<dbReference type="GO" id="GO:0004177">
    <property type="term" value="F:aminopeptidase activity"/>
    <property type="evidence" value="ECO:0007669"/>
    <property type="project" value="UniProtKB-KW"/>
</dbReference>
<dbReference type="GO" id="GO:0008270">
    <property type="term" value="F:zinc ion binding"/>
    <property type="evidence" value="ECO:0007669"/>
    <property type="project" value="InterPro"/>
</dbReference>
<evidence type="ECO:0000256" key="6">
    <source>
        <dbReference type="ARBA" id="ARBA00015118"/>
    </source>
</evidence>
<dbReference type="InterPro" id="IPR001948">
    <property type="entry name" value="Peptidase_M18"/>
</dbReference>
<evidence type="ECO:0000256" key="3">
    <source>
        <dbReference type="ARBA" id="ARBA00008290"/>
    </source>
</evidence>
<keyword evidence="11 13" id="KW-0862">Zinc</keyword>
<sequence>MANKALPAADVRSYADRFVDFLNKAVSPMHAVKVCRDSLISAGFEELEESDVWKLSPRGKYFVTKNGTALIAFVLGGNFTPGRPVHMLKPNPKASCKNWQQLSVSTYGGGMWRTWFDRDLSVCGRLFVKEEDKVKAKLIHVNRPILYIPNLAIHLERESNTSFSFNMEDALKPIFAATSHMSAKHEKECDQDSSNSCCSKDMNFIGEIAQRCNIDAADIVSFELYLYPTEPAVIGGLMEDFVFGARLDNLLSTYTGLTGFMEAAAMKDVVDSSADVMVFAAFDNEEVGSESVPGAASAWTEWVLRRIQKDPNDQCSFERSMAKSFLLSADVSHAVHPNYRCKHDENHTPLFHHGPVLKVNQNQRYATIGCSAAKLRRIAELANVPVQVYTNKNDVSCGSTIGPILSTKLGIQTVDIGNALLAMHSIREMASTVDLLLAHRLFKTYYEKFHIVSSEMIL</sequence>
<evidence type="ECO:0000256" key="1">
    <source>
        <dbReference type="ARBA" id="ARBA00001335"/>
    </source>
</evidence>
<dbReference type="AlphaFoldDB" id="A0A085NKB6"/>
<proteinExistence type="inferred from homology"/>
<evidence type="ECO:0000256" key="12">
    <source>
        <dbReference type="ARBA" id="ARBA00023049"/>
    </source>
</evidence>
<dbReference type="SUPFAM" id="SSF101821">
    <property type="entry name" value="Aminopeptidase/glucanase lid domain"/>
    <property type="match status" value="1"/>
</dbReference>
<dbReference type="InterPro" id="IPR023358">
    <property type="entry name" value="Peptidase_M18_dom2"/>
</dbReference>
<protein>
    <recommendedName>
        <fullName evidence="6">Aspartyl aminopeptidase</fullName>
        <ecNumber evidence="5">3.4.11.21</ecNumber>
    </recommendedName>
</protein>
<dbReference type="GO" id="GO:0008237">
    <property type="term" value="F:metallopeptidase activity"/>
    <property type="evidence" value="ECO:0007669"/>
    <property type="project" value="UniProtKB-KW"/>
</dbReference>
<dbReference type="EMBL" id="KL367492">
    <property type="protein sequence ID" value="KFD69912.1"/>
    <property type="molecule type" value="Genomic_DNA"/>
</dbReference>
<dbReference type="GO" id="GO:0006508">
    <property type="term" value="P:proteolysis"/>
    <property type="evidence" value="ECO:0007669"/>
    <property type="project" value="UniProtKB-KW"/>
</dbReference>
<evidence type="ECO:0000256" key="2">
    <source>
        <dbReference type="ARBA" id="ARBA00001947"/>
    </source>
</evidence>
<keyword evidence="8 13" id="KW-0645">Protease</keyword>
<dbReference type="GO" id="GO:0005737">
    <property type="term" value="C:cytoplasm"/>
    <property type="evidence" value="ECO:0007669"/>
    <property type="project" value="UniProtKB-ARBA"/>
</dbReference>
<dbReference type="OrthoDB" id="9880441at2759"/>
<evidence type="ECO:0000256" key="10">
    <source>
        <dbReference type="ARBA" id="ARBA00022801"/>
    </source>
</evidence>
<evidence type="ECO:0000256" key="5">
    <source>
        <dbReference type="ARBA" id="ARBA00011965"/>
    </source>
</evidence>
<keyword evidence="10 13" id="KW-0378">Hydrolase</keyword>
<reference evidence="14" key="1">
    <citation type="journal article" date="2014" name="Nat. Genet.">
        <title>Genome and transcriptome of the porcine whipworm Trichuris suis.</title>
        <authorList>
            <person name="Jex A.R."/>
            <person name="Nejsum P."/>
            <person name="Schwarz E.M."/>
            <person name="Hu L."/>
            <person name="Young N.D."/>
            <person name="Hall R.S."/>
            <person name="Korhonen P.K."/>
            <person name="Liao S."/>
            <person name="Thamsborg S."/>
            <person name="Xia J."/>
            <person name="Xu P."/>
            <person name="Wang S."/>
            <person name="Scheerlinck J.P."/>
            <person name="Hofmann A."/>
            <person name="Sternberg P.W."/>
            <person name="Wang J."/>
            <person name="Gasser R.B."/>
        </authorList>
    </citation>
    <scope>NUCLEOTIDE SEQUENCE [LARGE SCALE GENOMIC DNA]</scope>
    <source>
        <strain evidence="14">DCEP-RM93F</strain>
    </source>
</reference>
<comment type="subunit">
    <text evidence="4">Tetrahedron-shaped homododecamer built from six homodimers.</text>
</comment>
<gene>
    <name evidence="14" type="ORF">M514_06075</name>
</gene>
<comment type="catalytic activity">
    <reaction evidence="1">
        <text>Release of an N-terminal aspartate or glutamate from a peptide, with a preference for aspartate.</text>
        <dbReference type="EC" id="3.4.11.21"/>
    </reaction>
</comment>
<accession>A0A085NKB6</accession>
<dbReference type="Gene3D" id="2.30.250.10">
    <property type="entry name" value="Aminopeptidase i, Domain 2"/>
    <property type="match status" value="1"/>
</dbReference>
<evidence type="ECO:0000256" key="11">
    <source>
        <dbReference type="ARBA" id="ARBA00022833"/>
    </source>
</evidence>
<keyword evidence="9 13" id="KW-0479">Metal-binding</keyword>
<evidence type="ECO:0000256" key="9">
    <source>
        <dbReference type="ARBA" id="ARBA00022723"/>
    </source>
</evidence>
<evidence type="ECO:0000256" key="8">
    <source>
        <dbReference type="ARBA" id="ARBA00022670"/>
    </source>
</evidence>
<dbReference type="Pfam" id="PF02127">
    <property type="entry name" value="Peptidase_M18"/>
    <property type="match status" value="1"/>
</dbReference>
<comment type="cofactor">
    <cofactor evidence="2">
        <name>Zn(2+)</name>
        <dbReference type="ChEBI" id="CHEBI:29105"/>
    </cofactor>
</comment>
<dbReference type="PRINTS" id="PR00932">
    <property type="entry name" value="AMINO1PTASE"/>
</dbReference>
<evidence type="ECO:0000256" key="7">
    <source>
        <dbReference type="ARBA" id="ARBA00022438"/>
    </source>
</evidence>
<name>A0A085NKB6_9BILA</name>
<dbReference type="PANTHER" id="PTHR28570:SF3">
    <property type="entry name" value="ASPARTYL AMINOPEPTIDASE"/>
    <property type="match status" value="1"/>
</dbReference>
<keyword evidence="12 13" id="KW-0482">Metalloprotease</keyword>
<evidence type="ECO:0000313" key="14">
    <source>
        <dbReference type="EMBL" id="KFD69912.1"/>
    </source>
</evidence>
<dbReference type="FunFam" id="2.30.250.10:FF:000001">
    <property type="entry name" value="Aspartyl aminopeptidase 1"/>
    <property type="match status" value="1"/>
</dbReference>
<dbReference type="Gene3D" id="3.40.630.10">
    <property type="entry name" value="Zn peptidases"/>
    <property type="match status" value="1"/>
</dbReference>
<dbReference type="Proteomes" id="UP000030758">
    <property type="component" value="Unassembled WGS sequence"/>
</dbReference>
<dbReference type="CDD" id="cd05658">
    <property type="entry name" value="M18_DAP"/>
    <property type="match status" value="1"/>
</dbReference>
<evidence type="ECO:0000256" key="4">
    <source>
        <dbReference type="ARBA" id="ARBA00011395"/>
    </source>
</evidence>
<dbReference type="NCBIfam" id="NF002759">
    <property type="entry name" value="PRK02813.1"/>
    <property type="match status" value="1"/>
</dbReference>
<evidence type="ECO:0000256" key="13">
    <source>
        <dbReference type="RuleBase" id="RU004386"/>
    </source>
</evidence>
<organism evidence="14">
    <name type="scientific">Trichuris suis</name>
    <name type="common">pig whipworm</name>
    <dbReference type="NCBI Taxonomy" id="68888"/>
    <lineage>
        <taxon>Eukaryota</taxon>
        <taxon>Metazoa</taxon>
        <taxon>Ecdysozoa</taxon>
        <taxon>Nematoda</taxon>
        <taxon>Enoplea</taxon>
        <taxon>Dorylaimia</taxon>
        <taxon>Trichinellida</taxon>
        <taxon>Trichuridae</taxon>
        <taxon>Trichuris</taxon>
    </lineage>
</organism>
<comment type="similarity">
    <text evidence="3 13">Belongs to the peptidase M18 family.</text>
</comment>
<dbReference type="EC" id="3.4.11.21" evidence="5"/>
<keyword evidence="7 13" id="KW-0031">Aminopeptidase</keyword>
<dbReference type="SUPFAM" id="SSF53187">
    <property type="entry name" value="Zn-dependent exopeptidases"/>
    <property type="match status" value="1"/>
</dbReference>
<dbReference type="PANTHER" id="PTHR28570">
    <property type="entry name" value="ASPARTYL AMINOPEPTIDASE"/>
    <property type="match status" value="1"/>
</dbReference>